<proteinExistence type="predicted"/>
<reference evidence="1" key="1">
    <citation type="submission" date="2023-06" db="EMBL/GenBank/DDBJ databases">
        <title>Genome-scale phylogeny and comparative genomics of the fungal order Sordariales.</title>
        <authorList>
            <consortium name="Lawrence Berkeley National Laboratory"/>
            <person name="Hensen N."/>
            <person name="Bonometti L."/>
            <person name="Westerberg I."/>
            <person name="Brannstrom I.O."/>
            <person name="Guillou S."/>
            <person name="Cros-Aarteil S."/>
            <person name="Calhoun S."/>
            <person name="Haridas S."/>
            <person name="Kuo A."/>
            <person name="Mondo S."/>
            <person name="Pangilinan J."/>
            <person name="Riley R."/>
            <person name="Labutti K."/>
            <person name="Andreopoulos B."/>
            <person name="Lipzen A."/>
            <person name="Chen C."/>
            <person name="Yanf M."/>
            <person name="Daum C."/>
            <person name="Ng V."/>
            <person name="Clum A."/>
            <person name="Steindorff A."/>
            <person name="Ohm R."/>
            <person name="Martin F."/>
            <person name="Silar P."/>
            <person name="Natvig D."/>
            <person name="Lalanne C."/>
            <person name="Gautier V."/>
            <person name="Ament-Velasquez S.L."/>
            <person name="Kruys A."/>
            <person name="Hutchinson M.I."/>
            <person name="Powell A.J."/>
            <person name="Barry K."/>
            <person name="Miller A.N."/>
            <person name="Grigoriev I.V."/>
            <person name="Debuchy R."/>
            <person name="Gladieux P."/>
            <person name="Thoren M.H."/>
            <person name="Johannesson H."/>
        </authorList>
    </citation>
    <scope>NUCLEOTIDE SEQUENCE</scope>
    <source>
        <strain evidence="1">SMH2532-1</strain>
    </source>
</reference>
<sequence>MCRITHLRGKDCRHRWAEIDEPCGPGMGFSHCPFLNDNRFTLPVPEHYTVTRRCPKCRSSKKYDKNKFRMIKSVKRGIKIGTGPGKFDLGWEIPLRCTIM</sequence>
<dbReference type="EMBL" id="JAULSV010000001">
    <property type="protein sequence ID" value="KAK0656801.1"/>
    <property type="molecule type" value="Genomic_DNA"/>
</dbReference>
<protein>
    <submittedName>
        <fullName evidence="1">Uncharacterized protein</fullName>
    </submittedName>
</protein>
<dbReference type="AlphaFoldDB" id="A0AA39YRV6"/>
<gene>
    <name evidence="1" type="ORF">B0T16DRAFT_441660</name>
</gene>
<name>A0AA39YRV6_9PEZI</name>
<evidence type="ECO:0000313" key="1">
    <source>
        <dbReference type="EMBL" id="KAK0656801.1"/>
    </source>
</evidence>
<accession>A0AA39YRV6</accession>
<dbReference type="Proteomes" id="UP001174936">
    <property type="component" value="Unassembled WGS sequence"/>
</dbReference>
<organism evidence="1 2">
    <name type="scientific">Cercophora newfieldiana</name>
    <dbReference type="NCBI Taxonomy" id="92897"/>
    <lineage>
        <taxon>Eukaryota</taxon>
        <taxon>Fungi</taxon>
        <taxon>Dikarya</taxon>
        <taxon>Ascomycota</taxon>
        <taxon>Pezizomycotina</taxon>
        <taxon>Sordariomycetes</taxon>
        <taxon>Sordariomycetidae</taxon>
        <taxon>Sordariales</taxon>
        <taxon>Lasiosphaeriaceae</taxon>
        <taxon>Cercophora</taxon>
    </lineage>
</organism>
<keyword evidence="2" id="KW-1185">Reference proteome</keyword>
<evidence type="ECO:0000313" key="2">
    <source>
        <dbReference type="Proteomes" id="UP001174936"/>
    </source>
</evidence>
<comment type="caution">
    <text evidence="1">The sequence shown here is derived from an EMBL/GenBank/DDBJ whole genome shotgun (WGS) entry which is preliminary data.</text>
</comment>